<sequence length="484" mass="54006">MALSAAGVFSLSAQSSESAESSRSTENVQSESPDSTGADPEQADLSEFEQVFDEQAGRLVTGTGTESTPVSGTEVRASFPKLQYWLQLELFSGFSWNEKAPDEGQTDQRGLSNLRGLLDASARLELSDSWSLSGKLRFFYDAAFFLKGSDSYSSDFLSENAYGIDVTELFLVGVVFPFWTVKVGKDFVGWGDSQYLAVLDEISPFDRRMPGVAEYKENRLAVLQWQNQFSRKHLKLGTYVFLSPTQDQLPTSGSPFYHGGTGQKNETPAAFEPEFALDLSLWTTSFDLSFVYAYYYRRQPYAAGVPGNLSLKYARKHLAGLSASLSVWQLVLRSEWAFHLDETYPRDFVDVDHVTRLVGLAGIDFFIPVLSESLISLEFRYTNLFAPYSEEQEALPYNPRQEQLNWAVGTEIGLLHAKLKLRAQVLSNGILFNDGGLLRLGATYDLTDHWSISGGAVFYMNGTDDRNTNVAEDQYVFAKLTLQT</sequence>
<keyword evidence="4" id="KW-1185">Reference proteome</keyword>
<evidence type="ECO:0000313" key="4">
    <source>
        <dbReference type="Proteomes" id="UP001228690"/>
    </source>
</evidence>
<feature type="compositionally biased region" description="Polar residues" evidence="1">
    <location>
        <begin position="25"/>
        <end position="35"/>
    </location>
</feature>
<feature type="compositionally biased region" description="Low complexity" evidence="1">
    <location>
        <begin position="10"/>
        <end position="24"/>
    </location>
</feature>
<proteinExistence type="predicted"/>
<feature type="region of interest" description="Disordered" evidence="1">
    <location>
        <begin position="1"/>
        <end position="45"/>
    </location>
</feature>
<evidence type="ECO:0008006" key="5">
    <source>
        <dbReference type="Google" id="ProtNLM"/>
    </source>
</evidence>
<evidence type="ECO:0000313" key="2">
    <source>
        <dbReference type="EMBL" id="WGK69268.1"/>
    </source>
</evidence>
<reference evidence="2 4" key="1">
    <citation type="submission" date="2023-04" db="EMBL/GenBank/DDBJ databases">
        <title>Spirochaete genome identified in red abalone sample constitutes a novel genus.</title>
        <authorList>
            <person name="Sharma S.P."/>
            <person name="Purcell C.M."/>
            <person name="Hyde J.R."/>
            <person name="Severin A.J."/>
        </authorList>
    </citation>
    <scope>NUCLEOTIDE SEQUENCE [LARGE SCALE GENOMIC DNA]</scope>
    <source>
        <strain evidence="2 4">SP-2023</strain>
    </source>
</reference>
<organism evidence="2 4">
    <name type="scientific">Candidatus Haliotispira prima</name>
    <dbReference type="NCBI Taxonomy" id="3034016"/>
    <lineage>
        <taxon>Bacteria</taxon>
        <taxon>Pseudomonadati</taxon>
        <taxon>Spirochaetota</taxon>
        <taxon>Spirochaetia</taxon>
        <taxon>Spirochaetales</taxon>
        <taxon>Spirochaetaceae</taxon>
        <taxon>Candidatus Haliotispira</taxon>
    </lineage>
</organism>
<evidence type="ECO:0000256" key="1">
    <source>
        <dbReference type="SAM" id="MobiDB-lite"/>
    </source>
</evidence>
<dbReference type="Proteomes" id="UP001228690">
    <property type="component" value="Chromosome"/>
</dbReference>
<dbReference type="EMBL" id="CP123443">
    <property type="protein sequence ID" value="WGK69277.1"/>
    <property type="molecule type" value="Genomic_DNA"/>
</dbReference>
<dbReference type="RefSeq" id="WP_326927457.1">
    <property type="nucleotide sequence ID" value="NZ_CP123443.1"/>
</dbReference>
<accession>A0ABY8MJ87</accession>
<gene>
    <name evidence="3" type="ORF">P0082_00020</name>
    <name evidence="2" type="ORF">P0082_12460</name>
</gene>
<name>A0ABY8MJ87_9SPIO</name>
<protein>
    <recommendedName>
        <fullName evidence="5">Alginate export domain-containing protein</fullName>
    </recommendedName>
</protein>
<dbReference type="EMBL" id="CP123443">
    <property type="protein sequence ID" value="WGK69268.1"/>
    <property type="molecule type" value="Genomic_DNA"/>
</dbReference>
<evidence type="ECO:0000313" key="3">
    <source>
        <dbReference type="EMBL" id="WGK69277.1"/>
    </source>
</evidence>